<proteinExistence type="predicted"/>
<dbReference type="EMBL" id="GGEC01002898">
    <property type="protein sequence ID" value="MBW83381.1"/>
    <property type="molecule type" value="Transcribed_RNA"/>
</dbReference>
<reference evidence="1" key="1">
    <citation type="submission" date="2018-02" db="EMBL/GenBank/DDBJ databases">
        <title>Rhizophora mucronata_Transcriptome.</title>
        <authorList>
            <person name="Meera S.P."/>
            <person name="Sreeshan A."/>
            <person name="Augustine A."/>
        </authorList>
    </citation>
    <scope>NUCLEOTIDE SEQUENCE</scope>
    <source>
        <tissue evidence="1">Leaf</tissue>
    </source>
</reference>
<protein>
    <submittedName>
        <fullName evidence="1">NAC transcription factor 078</fullName>
    </submittedName>
</protein>
<name>A0A2P2IQ78_RHIMU</name>
<sequence>MSHLPCMLDPVFGKSLNPRLKPITIFCPLSVVKIFFSPCVSFQVPHDATLSILDPFEFFFLNLVKK</sequence>
<accession>A0A2P2IQ78</accession>
<evidence type="ECO:0000313" key="1">
    <source>
        <dbReference type="EMBL" id="MBW83381.1"/>
    </source>
</evidence>
<organism evidence="1">
    <name type="scientific">Rhizophora mucronata</name>
    <name type="common">Asiatic mangrove</name>
    <dbReference type="NCBI Taxonomy" id="61149"/>
    <lineage>
        <taxon>Eukaryota</taxon>
        <taxon>Viridiplantae</taxon>
        <taxon>Streptophyta</taxon>
        <taxon>Embryophyta</taxon>
        <taxon>Tracheophyta</taxon>
        <taxon>Spermatophyta</taxon>
        <taxon>Magnoliopsida</taxon>
        <taxon>eudicotyledons</taxon>
        <taxon>Gunneridae</taxon>
        <taxon>Pentapetalae</taxon>
        <taxon>rosids</taxon>
        <taxon>fabids</taxon>
        <taxon>Malpighiales</taxon>
        <taxon>Rhizophoraceae</taxon>
        <taxon>Rhizophora</taxon>
    </lineage>
</organism>
<dbReference type="AlphaFoldDB" id="A0A2P2IQ78"/>